<comment type="caution">
    <text evidence="1">The sequence shown here is derived from an EMBL/GenBank/DDBJ whole genome shotgun (WGS) entry which is preliminary data.</text>
</comment>
<proteinExistence type="predicted"/>
<keyword evidence="2" id="KW-1185">Reference proteome</keyword>
<sequence>MTEAYAPAGKYVIRARCNARGDTMYSAIMLAFSRQGLAKPASPVTKETLNSVQLRMTRSRNRVAACLFLL</sequence>
<reference evidence="1 2" key="1">
    <citation type="submission" date="2018-02" db="EMBL/GenBank/DDBJ databases">
        <title>Whole genome sequencing of endophytic bacterium.</title>
        <authorList>
            <person name="Eedara R."/>
            <person name="Podile A.R."/>
        </authorList>
    </citation>
    <scope>NUCLEOTIDE SEQUENCE [LARGE SCALE GENOMIC DNA]</scope>
    <source>
        <strain evidence="1 2">RP1T</strain>
    </source>
</reference>
<protein>
    <submittedName>
        <fullName evidence="1">Uncharacterized protein</fullName>
    </submittedName>
</protein>
<organism evidence="1 2">
    <name type="scientific">Labrys okinawensis</name>
    <dbReference type="NCBI Taxonomy" id="346911"/>
    <lineage>
        <taxon>Bacteria</taxon>
        <taxon>Pseudomonadati</taxon>
        <taxon>Pseudomonadota</taxon>
        <taxon>Alphaproteobacteria</taxon>
        <taxon>Hyphomicrobiales</taxon>
        <taxon>Xanthobacteraceae</taxon>
        <taxon>Labrys</taxon>
    </lineage>
</organism>
<evidence type="ECO:0000313" key="1">
    <source>
        <dbReference type="EMBL" id="PRH85043.1"/>
    </source>
</evidence>
<dbReference type="AlphaFoldDB" id="A0A2S9Q6Q3"/>
<accession>A0A2S9Q6Q3</accession>
<dbReference type="Proteomes" id="UP000237682">
    <property type="component" value="Unassembled WGS sequence"/>
</dbReference>
<gene>
    <name evidence="1" type="ORF">C5L14_24185</name>
</gene>
<name>A0A2S9Q6Q3_9HYPH</name>
<evidence type="ECO:0000313" key="2">
    <source>
        <dbReference type="Proteomes" id="UP000237682"/>
    </source>
</evidence>
<dbReference type="EMBL" id="PUEJ01000010">
    <property type="protein sequence ID" value="PRH85043.1"/>
    <property type="molecule type" value="Genomic_DNA"/>
</dbReference>